<dbReference type="InterPro" id="IPR016181">
    <property type="entry name" value="Acyl_CoA_acyltransferase"/>
</dbReference>
<dbReference type="AlphaFoldDB" id="A0A1E3WCT6"/>
<organism evidence="2 3">
    <name type="scientific">Methyloceanibacter marginalis</name>
    <dbReference type="NCBI Taxonomy" id="1774971"/>
    <lineage>
        <taxon>Bacteria</taxon>
        <taxon>Pseudomonadati</taxon>
        <taxon>Pseudomonadota</taxon>
        <taxon>Alphaproteobacteria</taxon>
        <taxon>Hyphomicrobiales</taxon>
        <taxon>Hyphomicrobiaceae</taxon>
        <taxon>Methyloceanibacter</taxon>
    </lineage>
</organism>
<dbReference type="RefSeq" id="WP_069623170.1">
    <property type="nucleotide sequence ID" value="NZ_LPWD01000076.1"/>
</dbReference>
<name>A0A1E3WCT6_9HYPH</name>
<sequence>MDILAKHDWLQLASPLTETVSRVSRLLLELVRTDAWIIHGFEATSNEPMSILYAGDPMHKSYIARLVFGDTRNEIHIGRKSIWALRRLVREHKRTCSLAVIEGHALHVTLLKGRNDLFVPMWLDGRVETPIVARNRSSVSSLKSIEKNGLTYTVTTEPDRLRDFYENMYLPAMRGRHRDGAFLTTFQEIMEPVAHGDCELLSIQKGDEAIGGVLILKNENPPKLWKCGVRDANPIHFKAGAMAAVYAFSSRHLHANGHAMMDLGGTRAFLSDGILFYKTKFGASFEPRGSRGFILKALSFSKGLESFLVHNPVAHRSGRRMSGAVFVDTAEPSLAELRKTIGAVPDVSGMDRTSAFHLSRTTGQIQRLHEEPNEDRQS</sequence>
<reference evidence="2 3" key="1">
    <citation type="journal article" date="2016" name="Environ. Microbiol.">
        <title>New Methyloceanibacter diversity from North Sea sediments includes methanotroph containing solely the soluble methane monooxygenase.</title>
        <authorList>
            <person name="Vekeman B."/>
            <person name="Kerckhof F.M."/>
            <person name="Cremers G."/>
            <person name="de Vos P."/>
            <person name="Vandamme P."/>
            <person name="Boon N."/>
            <person name="Op den Camp H.J."/>
            <person name="Heylen K."/>
        </authorList>
    </citation>
    <scope>NUCLEOTIDE SEQUENCE [LARGE SCALE GENOMIC DNA]</scope>
    <source>
        <strain evidence="2 3">R-67177</strain>
    </source>
</reference>
<dbReference type="EMBL" id="LPWD01000076">
    <property type="protein sequence ID" value="ODS03633.1"/>
    <property type="molecule type" value="Genomic_DNA"/>
</dbReference>
<dbReference type="SUPFAM" id="SSF55729">
    <property type="entry name" value="Acyl-CoA N-acyltransferases (Nat)"/>
    <property type="match status" value="1"/>
</dbReference>
<proteinExistence type="predicted"/>
<accession>A0A1E3WCT6</accession>
<dbReference type="Proteomes" id="UP000095042">
    <property type="component" value="Unassembled WGS sequence"/>
</dbReference>
<dbReference type="InterPro" id="IPR038740">
    <property type="entry name" value="BioF2-like_GNAT_dom"/>
</dbReference>
<dbReference type="Gene3D" id="3.40.630.30">
    <property type="match status" value="1"/>
</dbReference>
<protein>
    <recommendedName>
        <fullName evidence="1">BioF2-like acetyltransferase domain-containing protein</fullName>
    </recommendedName>
</protein>
<evidence type="ECO:0000259" key="1">
    <source>
        <dbReference type="Pfam" id="PF13480"/>
    </source>
</evidence>
<comment type="caution">
    <text evidence="2">The sequence shown here is derived from an EMBL/GenBank/DDBJ whole genome shotgun (WGS) entry which is preliminary data.</text>
</comment>
<feature type="domain" description="BioF2-like acetyltransferase" evidence="1">
    <location>
        <begin position="144"/>
        <end position="266"/>
    </location>
</feature>
<evidence type="ECO:0000313" key="3">
    <source>
        <dbReference type="Proteomes" id="UP000095042"/>
    </source>
</evidence>
<gene>
    <name evidence="2" type="ORF">AUC71_08660</name>
</gene>
<evidence type="ECO:0000313" key="2">
    <source>
        <dbReference type="EMBL" id="ODS03633.1"/>
    </source>
</evidence>
<dbReference type="Pfam" id="PF13480">
    <property type="entry name" value="Acetyltransf_6"/>
    <property type="match status" value="1"/>
</dbReference>
<keyword evidence="3" id="KW-1185">Reference proteome</keyword>